<proteinExistence type="predicted"/>
<keyword evidence="2" id="KW-0067">ATP-binding</keyword>
<evidence type="ECO:0000256" key="5">
    <source>
        <dbReference type="ARBA" id="ARBA00023159"/>
    </source>
</evidence>
<dbReference type="SUPFAM" id="SSF52540">
    <property type="entry name" value="P-loop containing nucleoside triphosphate hydrolases"/>
    <property type="match status" value="1"/>
</dbReference>
<organism evidence="8">
    <name type="scientific">Caldithrix abyssi</name>
    <dbReference type="NCBI Taxonomy" id="187145"/>
    <lineage>
        <taxon>Bacteria</taxon>
        <taxon>Pseudomonadati</taxon>
        <taxon>Calditrichota</taxon>
        <taxon>Calditrichia</taxon>
        <taxon>Calditrichales</taxon>
        <taxon>Calditrichaceae</taxon>
        <taxon>Caldithrix</taxon>
    </lineage>
</organism>
<sequence>MPLKNPYETLLRISEEINTVHDIDALLERIMDRLLEALEAERGFILLRNEGEGGRFEAVTARNISKESIDSIRDLSSSVVNQVLDSGEAVLSLDAQADQRFAGAESIVMHQIKSVMCTPLKKDDRLLGAIYVDSRVATRQFDEQSLTFLKAFAGQAAIAISNARMLNMLQNENRVLRRQMNTGQLFPEIIGKSKPMQQIFDMIRDVADSTASVLITGESGTGKELVARALHVHSSRSNKPFIPVFCGSLAENLLESELFGHKKGAFTGATEGKIGLFEEAHQGTIFLDEIADISMNLQTKLLRVLQEGEVKRVGDNQLRKVDVRVLSATNKDLWKEVEQGNFREDLYFRLNVIEIHVPALRERREDIPLLCEHFLKIYAQKNKRNIKRVTPEALRLLQEYHWPGNVRELENAMERAVILARGTEIGPEHFRMRKSAADIPIGKTLKEINKYAILKTLELVEGNNTRAAEILGVSRRWLQYQLKEWGMVRGN</sequence>
<keyword evidence="6" id="KW-0804">Transcription</keyword>
<evidence type="ECO:0000256" key="4">
    <source>
        <dbReference type="ARBA" id="ARBA00023125"/>
    </source>
</evidence>
<protein>
    <submittedName>
        <fullName evidence="8">Sigma-54-dependent Fis family transcriptional regulator</fullName>
    </submittedName>
</protein>
<dbReference type="Gene3D" id="1.10.8.60">
    <property type="match status" value="1"/>
</dbReference>
<keyword evidence="1" id="KW-0547">Nucleotide-binding</keyword>
<dbReference type="InterPro" id="IPR002078">
    <property type="entry name" value="Sigma_54_int"/>
</dbReference>
<dbReference type="InterPro" id="IPR009057">
    <property type="entry name" value="Homeodomain-like_sf"/>
</dbReference>
<dbReference type="Gene3D" id="1.10.10.60">
    <property type="entry name" value="Homeodomain-like"/>
    <property type="match status" value="1"/>
</dbReference>
<dbReference type="InterPro" id="IPR029016">
    <property type="entry name" value="GAF-like_dom_sf"/>
</dbReference>
<feature type="domain" description="Sigma-54 factor interaction" evidence="7">
    <location>
        <begin position="189"/>
        <end position="418"/>
    </location>
</feature>
<dbReference type="SMART" id="SM00065">
    <property type="entry name" value="GAF"/>
    <property type="match status" value="1"/>
</dbReference>
<dbReference type="EMBL" id="DRQG01000089">
    <property type="protein sequence ID" value="HGY55945.1"/>
    <property type="molecule type" value="Genomic_DNA"/>
</dbReference>
<dbReference type="InterPro" id="IPR002197">
    <property type="entry name" value="HTH_Fis"/>
</dbReference>
<dbReference type="Gene3D" id="3.30.450.40">
    <property type="match status" value="1"/>
</dbReference>
<dbReference type="InterPro" id="IPR058031">
    <property type="entry name" value="AAA_lid_NorR"/>
</dbReference>
<dbReference type="CDD" id="cd00009">
    <property type="entry name" value="AAA"/>
    <property type="match status" value="1"/>
</dbReference>
<dbReference type="PROSITE" id="PS00675">
    <property type="entry name" value="SIGMA54_INTERACT_1"/>
    <property type="match status" value="1"/>
</dbReference>
<dbReference type="Pfam" id="PF00158">
    <property type="entry name" value="Sigma54_activat"/>
    <property type="match status" value="1"/>
</dbReference>
<dbReference type="PROSITE" id="PS50045">
    <property type="entry name" value="SIGMA54_INTERACT_4"/>
    <property type="match status" value="1"/>
</dbReference>
<evidence type="ECO:0000313" key="8">
    <source>
        <dbReference type="EMBL" id="HGY55945.1"/>
    </source>
</evidence>
<dbReference type="GO" id="GO:0043565">
    <property type="term" value="F:sequence-specific DNA binding"/>
    <property type="evidence" value="ECO:0007669"/>
    <property type="project" value="InterPro"/>
</dbReference>
<dbReference type="SUPFAM" id="SSF46689">
    <property type="entry name" value="Homeodomain-like"/>
    <property type="match status" value="1"/>
</dbReference>
<dbReference type="InterPro" id="IPR027417">
    <property type="entry name" value="P-loop_NTPase"/>
</dbReference>
<dbReference type="InterPro" id="IPR025944">
    <property type="entry name" value="Sigma_54_int_dom_CS"/>
</dbReference>
<dbReference type="PRINTS" id="PR01590">
    <property type="entry name" value="HTHFIS"/>
</dbReference>
<dbReference type="PANTHER" id="PTHR32071">
    <property type="entry name" value="TRANSCRIPTIONAL REGULATORY PROTEIN"/>
    <property type="match status" value="1"/>
</dbReference>
<dbReference type="Proteomes" id="UP000885779">
    <property type="component" value="Unassembled WGS sequence"/>
</dbReference>
<dbReference type="GO" id="GO:0005524">
    <property type="term" value="F:ATP binding"/>
    <property type="evidence" value="ECO:0007669"/>
    <property type="project" value="UniProtKB-KW"/>
</dbReference>
<evidence type="ECO:0000256" key="3">
    <source>
        <dbReference type="ARBA" id="ARBA00023015"/>
    </source>
</evidence>
<dbReference type="GO" id="GO:0006355">
    <property type="term" value="P:regulation of DNA-templated transcription"/>
    <property type="evidence" value="ECO:0007669"/>
    <property type="project" value="InterPro"/>
</dbReference>
<evidence type="ECO:0000259" key="7">
    <source>
        <dbReference type="PROSITE" id="PS50045"/>
    </source>
</evidence>
<accession>A0A7V4U0V8</accession>
<reference evidence="8" key="1">
    <citation type="journal article" date="2020" name="mSystems">
        <title>Genome- and Community-Level Interaction Insights into Carbon Utilization and Element Cycling Functions of Hydrothermarchaeota in Hydrothermal Sediment.</title>
        <authorList>
            <person name="Zhou Z."/>
            <person name="Liu Y."/>
            <person name="Xu W."/>
            <person name="Pan J."/>
            <person name="Luo Z.H."/>
            <person name="Li M."/>
        </authorList>
    </citation>
    <scope>NUCLEOTIDE SEQUENCE [LARGE SCALE GENOMIC DNA]</scope>
    <source>
        <strain evidence="8">HyVt-577</strain>
    </source>
</reference>
<dbReference type="PROSITE" id="PS00688">
    <property type="entry name" value="SIGMA54_INTERACT_3"/>
    <property type="match status" value="1"/>
</dbReference>
<evidence type="ECO:0000256" key="1">
    <source>
        <dbReference type="ARBA" id="ARBA00022741"/>
    </source>
</evidence>
<dbReference type="InterPro" id="IPR025662">
    <property type="entry name" value="Sigma_54_int_dom_ATP-bd_1"/>
</dbReference>
<keyword evidence="3" id="KW-0805">Transcription regulation</keyword>
<dbReference type="SUPFAM" id="SSF55781">
    <property type="entry name" value="GAF domain-like"/>
    <property type="match status" value="1"/>
</dbReference>
<dbReference type="Pfam" id="PF02954">
    <property type="entry name" value="HTH_8"/>
    <property type="match status" value="1"/>
</dbReference>
<evidence type="ECO:0000256" key="6">
    <source>
        <dbReference type="ARBA" id="ARBA00023163"/>
    </source>
</evidence>
<comment type="caution">
    <text evidence="8">The sequence shown here is derived from an EMBL/GenBank/DDBJ whole genome shotgun (WGS) entry which is preliminary data.</text>
</comment>
<dbReference type="AlphaFoldDB" id="A0A7V4U0V8"/>
<dbReference type="FunFam" id="3.40.50.300:FF:000006">
    <property type="entry name" value="DNA-binding transcriptional regulator NtrC"/>
    <property type="match status" value="1"/>
</dbReference>
<evidence type="ECO:0000256" key="2">
    <source>
        <dbReference type="ARBA" id="ARBA00022840"/>
    </source>
</evidence>
<dbReference type="SMART" id="SM00382">
    <property type="entry name" value="AAA"/>
    <property type="match status" value="1"/>
</dbReference>
<dbReference type="Gene3D" id="3.40.50.300">
    <property type="entry name" value="P-loop containing nucleotide triphosphate hydrolases"/>
    <property type="match status" value="1"/>
</dbReference>
<dbReference type="InterPro" id="IPR003593">
    <property type="entry name" value="AAA+_ATPase"/>
</dbReference>
<dbReference type="Pfam" id="PF01590">
    <property type="entry name" value="GAF"/>
    <property type="match status" value="1"/>
</dbReference>
<dbReference type="InterPro" id="IPR003018">
    <property type="entry name" value="GAF"/>
</dbReference>
<gene>
    <name evidence="8" type="ORF">ENK44_09600</name>
</gene>
<keyword evidence="5" id="KW-0010">Activator</keyword>
<name>A0A7V4U0V8_CALAY</name>
<keyword evidence="4" id="KW-0238">DNA-binding</keyword>
<dbReference type="FunFam" id="1.10.8.60:FF:000014">
    <property type="entry name" value="DNA-binding transcriptional regulator NtrC"/>
    <property type="match status" value="1"/>
</dbReference>
<dbReference type="Pfam" id="PF25601">
    <property type="entry name" value="AAA_lid_14"/>
    <property type="match status" value="1"/>
</dbReference>